<protein>
    <submittedName>
        <fullName evidence="2">Uncharacterized protein</fullName>
    </submittedName>
</protein>
<dbReference type="AlphaFoldDB" id="A0A1E7LCA9"/>
<gene>
    <name evidence="2" type="ORF">AN218_02075</name>
</gene>
<keyword evidence="1" id="KW-0472">Membrane</keyword>
<dbReference type="RefSeq" id="WP_070014725.1">
    <property type="nucleotide sequence ID" value="NZ_LJGW01000042.1"/>
</dbReference>
<dbReference type="Proteomes" id="UP000176005">
    <property type="component" value="Unassembled WGS sequence"/>
</dbReference>
<reference evidence="2 3" key="1">
    <citation type="journal article" date="2016" name="Front. Microbiol.">
        <title>Comparative Genomics Analysis of Streptomyces Species Reveals Their Adaptation to the Marine Environment and Their Diversity at the Genomic Level.</title>
        <authorList>
            <person name="Tian X."/>
            <person name="Zhang Z."/>
            <person name="Yang T."/>
            <person name="Chen M."/>
            <person name="Li J."/>
            <person name="Chen F."/>
            <person name="Yang J."/>
            <person name="Li W."/>
            <person name="Zhang B."/>
            <person name="Zhang Z."/>
            <person name="Wu J."/>
            <person name="Zhang C."/>
            <person name="Long L."/>
            <person name="Xiao J."/>
        </authorList>
    </citation>
    <scope>NUCLEOTIDE SEQUENCE [LARGE SCALE GENOMIC DNA]</scope>
    <source>
        <strain evidence="2 3">SCSIO 10429</strain>
    </source>
</reference>
<comment type="caution">
    <text evidence="2">The sequence shown here is derived from an EMBL/GenBank/DDBJ whole genome shotgun (WGS) entry which is preliminary data.</text>
</comment>
<keyword evidence="1" id="KW-1133">Transmembrane helix</keyword>
<name>A0A1E7LCA9_9ACTN</name>
<proteinExistence type="predicted"/>
<organism evidence="2 3">
    <name type="scientific">Streptomyces nanshensis</name>
    <dbReference type="NCBI Taxonomy" id="518642"/>
    <lineage>
        <taxon>Bacteria</taxon>
        <taxon>Bacillati</taxon>
        <taxon>Actinomycetota</taxon>
        <taxon>Actinomycetes</taxon>
        <taxon>Kitasatosporales</taxon>
        <taxon>Streptomycetaceae</taxon>
        <taxon>Streptomyces</taxon>
    </lineage>
</organism>
<accession>A0A1E7LCA9</accession>
<sequence>MRISSTYSRHWDIETRQHEILGYDLGEGVSRKTLKYGAIAGAVWWGAWLMLLGFPPRPLVPLFLLPPIALTYYGVRRSPVYWRRTNLLLWAVRWHYLYAGLRPVIGRGRIPAPPSGRRLRARRLAESIPQLRHLPGLTGLFTDEGPDPAESYGPPARLTPRVRLYGPDALMKARKKLRRRRRAAKKAARNAA</sequence>
<feature type="transmembrane region" description="Helical" evidence="1">
    <location>
        <begin position="58"/>
        <end position="75"/>
    </location>
</feature>
<evidence type="ECO:0000256" key="1">
    <source>
        <dbReference type="SAM" id="Phobius"/>
    </source>
</evidence>
<evidence type="ECO:0000313" key="3">
    <source>
        <dbReference type="Proteomes" id="UP000176005"/>
    </source>
</evidence>
<keyword evidence="1" id="KW-0812">Transmembrane</keyword>
<feature type="transmembrane region" description="Helical" evidence="1">
    <location>
        <begin position="33"/>
        <end position="52"/>
    </location>
</feature>
<dbReference type="EMBL" id="LJGW01000042">
    <property type="protein sequence ID" value="OEV13741.1"/>
    <property type="molecule type" value="Genomic_DNA"/>
</dbReference>
<evidence type="ECO:0000313" key="2">
    <source>
        <dbReference type="EMBL" id="OEV13741.1"/>
    </source>
</evidence>
<keyword evidence="3" id="KW-1185">Reference proteome</keyword>